<sequence>MIKLITFLFAALCTIQTYASEQYLYTDTVQCKSHEYSQEILQPLEPTCLDGVLVPAGRSGNWFVTVAGGLNTFLGTPLGCDDLFGRMKPAYSFAVGKWFTPAVGGRINYNGMAFKDGLLSDQKYHYVHADLMWNILGRRHVRQKQVRWTVAPFAGVGMIHHATNGNNPFALSYGIQGQYKLSKRVSLLMELSGMTTFQNFDGLGRPNRPGDNMLLFTTGLSFSIGKTGWKRVVDAGPYMRMNEQLVGYANSLSAENRYYAGKNEKNKRTLIELKKIMEIEGLLDKYSHLFADSSEHAGHTYPVNNYSGLNSLLARLKNKKWNGKSVDESSSQVPVTDQEDSLCSNGNNTQGLCTAEELESKHFSEVDSTYKKKYAGCFSNGIIGSPVYFFFNLNSVQLTDRSQSINLDALARVAIKYGLFVKVTGAADKETGTFAINDSLSQTRANYISDQLQCRGVKAEKIVVDSKGGISDYLPVEANRNTKVELLVPDIEEEAGMLEK</sequence>
<gene>
    <name evidence="3" type="ORF">FYJ30_11615</name>
</gene>
<organism evidence="3 4">
    <name type="scientific">Phocaeicola vulgatus</name>
    <name type="common">Bacteroides vulgatus</name>
    <dbReference type="NCBI Taxonomy" id="821"/>
    <lineage>
        <taxon>Bacteria</taxon>
        <taxon>Pseudomonadati</taxon>
        <taxon>Bacteroidota</taxon>
        <taxon>Bacteroidia</taxon>
        <taxon>Bacteroidales</taxon>
        <taxon>Bacteroidaceae</taxon>
        <taxon>Phocaeicola</taxon>
    </lineage>
</organism>
<dbReference type="InterPro" id="IPR036737">
    <property type="entry name" value="OmpA-like_sf"/>
</dbReference>
<evidence type="ECO:0000313" key="4">
    <source>
        <dbReference type="Proteomes" id="UP000460950"/>
    </source>
</evidence>
<proteinExistence type="predicted"/>
<dbReference type="EMBL" id="VULU01000020">
    <property type="protein sequence ID" value="MSS48932.1"/>
    <property type="molecule type" value="Genomic_DNA"/>
</dbReference>
<accession>A0A7K0JFY9</accession>
<dbReference type="SUPFAM" id="SSF103088">
    <property type="entry name" value="OmpA-like"/>
    <property type="match status" value="1"/>
</dbReference>
<feature type="chain" id="PRO_5029796103" evidence="1">
    <location>
        <begin position="20"/>
        <end position="500"/>
    </location>
</feature>
<evidence type="ECO:0000256" key="1">
    <source>
        <dbReference type="SAM" id="SignalP"/>
    </source>
</evidence>
<dbReference type="Pfam" id="PF00691">
    <property type="entry name" value="OmpA"/>
    <property type="match status" value="1"/>
</dbReference>
<feature type="domain" description="OmpA-like" evidence="2">
    <location>
        <begin position="390"/>
        <end position="469"/>
    </location>
</feature>
<dbReference type="AlphaFoldDB" id="A0A7K0JFY9"/>
<feature type="signal peptide" evidence="1">
    <location>
        <begin position="1"/>
        <end position="19"/>
    </location>
</feature>
<dbReference type="Gene3D" id="3.30.1330.60">
    <property type="entry name" value="OmpA-like domain"/>
    <property type="match status" value="1"/>
</dbReference>
<dbReference type="RefSeq" id="WP_154577425.1">
    <property type="nucleotide sequence ID" value="NZ_VULU01000020.1"/>
</dbReference>
<dbReference type="InterPro" id="IPR006665">
    <property type="entry name" value="OmpA-like"/>
</dbReference>
<evidence type="ECO:0000259" key="2">
    <source>
        <dbReference type="Pfam" id="PF00691"/>
    </source>
</evidence>
<comment type="caution">
    <text evidence="3">The sequence shown here is derived from an EMBL/GenBank/DDBJ whole genome shotgun (WGS) entry which is preliminary data.</text>
</comment>
<reference evidence="3 4" key="1">
    <citation type="submission" date="2019-09" db="EMBL/GenBank/DDBJ databases">
        <title>In-depth cultivation of the pig gut microbiome towards novel bacterial diversity and tailored functional studies.</title>
        <authorList>
            <person name="Wylensek D."/>
            <person name="Hitch T.C.A."/>
            <person name="Clavel T."/>
        </authorList>
    </citation>
    <scope>NUCLEOTIDE SEQUENCE [LARGE SCALE GENOMIC DNA]</scope>
    <source>
        <strain evidence="3 4">WCA-389-WT-3C</strain>
    </source>
</reference>
<keyword evidence="1" id="KW-0732">Signal</keyword>
<evidence type="ECO:0000313" key="3">
    <source>
        <dbReference type="EMBL" id="MSS48932.1"/>
    </source>
</evidence>
<name>A0A7K0JFY9_PHOVU</name>
<protein>
    <submittedName>
        <fullName evidence="3">OmpA family protein</fullName>
    </submittedName>
</protein>
<dbReference type="Proteomes" id="UP000460950">
    <property type="component" value="Unassembled WGS sequence"/>
</dbReference>